<dbReference type="InterPro" id="IPR017441">
    <property type="entry name" value="Protein_kinase_ATP_BS"/>
</dbReference>
<dbReference type="GO" id="GO:0004672">
    <property type="term" value="F:protein kinase activity"/>
    <property type="evidence" value="ECO:0007669"/>
    <property type="project" value="InterPro"/>
</dbReference>
<sequence>MYTHITSKQIDGIKDLMMRKFKENRHLIKSLRIPENCDYIDENRQLGSGAYGVVTLARSPRNNELVVLKSFKNQFECILRLSIVRELCALSQFNHQNVLKMLNICCEERKKYLILHFYQFILNGIEYQEAHTKSIIQQILQGLEHIHRDLKLENVLIGRDGFVKIADFGLSRLKNQNDSYSPHIGTKRYRPPEIMLELGKYNEGFDIFNAGIILSEMYLKDHLFGGSTEKNIAKAMVRMLGKIDDQSLPGSQTSELYTFLFLNVGTEPPILRKRLKDSGASVDAIDLAVKLLAINPADRPKAHEALKDQYFVNPPQPDGNILQFLPKTLKIS</sequence>
<dbReference type="STRING" id="6216.A0A158QCX4"/>
<dbReference type="SMART" id="SM00220">
    <property type="entry name" value="S_TKc"/>
    <property type="match status" value="1"/>
</dbReference>
<dbReference type="AlphaFoldDB" id="A0A158QCX4"/>
<protein>
    <submittedName>
        <fullName evidence="7">Protein kinase domain-containing protein</fullName>
    </submittedName>
</protein>
<evidence type="ECO:0000313" key="7">
    <source>
        <dbReference type="WBParaSite" id="HDID_0000211101-mRNA-1"/>
    </source>
</evidence>
<evidence type="ECO:0000256" key="2">
    <source>
        <dbReference type="ARBA" id="ARBA00022840"/>
    </source>
</evidence>
<evidence type="ECO:0000256" key="3">
    <source>
        <dbReference type="PROSITE-ProRule" id="PRU10141"/>
    </source>
</evidence>
<name>A0A158QCX4_HYMDI</name>
<accession>A0A158QCX4</accession>
<dbReference type="PROSITE" id="PS50011">
    <property type="entry name" value="PROTEIN_KINASE_DOM"/>
    <property type="match status" value="1"/>
</dbReference>
<evidence type="ECO:0000313" key="5">
    <source>
        <dbReference type="EMBL" id="VDL19573.1"/>
    </source>
</evidence>
<reference evidence="5 6" key="2">
    <citation type="submission" date="2018-11" db="EMBL/GenBank/DDBJ databases">
        <authorList>
            <consortium name="Pathogen Informatics"/>
        </authorList>
    </citation>
    <scope>NUCLEOTIDE SEQUENCE [LARGE SCALE GENOMIC DNA]</scope>
</reference>
<organism evidence="7">
    <name type="scientific">Hymenolepis diminuta</name>
    <name type="common">Rat tapeworm</name>
    <dbReference type="NCBI Taxonomy" id="6216"/>
    <lineage>
        <taxon>Eukaryota</taxon>
        <taxon>Metazoa</taxon>
        <taxon>Spiralia</taxon>
        <taxon>Lophotrochozoa</taxon>
        <taxon>Platyhelminthes</taxon>
        <taxon>Cestoda</taxon>
        <taxon>Eucestoda</taxon>
        <taxon>Cyclophyllidea</taxon>
        <taxon>Hymenolepididae</taxon>
        <taxon>Hymenolepis</taxon>
    </lineage>
</organism>
<gene>
    <name evidence="5" type="ORF">HDID_LOCUS2112</name>
</gene>
<feature type="domain" description="Protein kinase" evidence="4">
    <location>
        <begin position="40"/>
        <end position="311"/>
    </location>
</feature>
<proteinExistence type="predicted"/>
<dbReference type="Proteomes" id="UP000274504">
    <property type="component" value="Unassembled WGS sequence"/>
</dbReference>
<evidence type="ECO:0000256" key="1">
    <source>
        <dbReference type="ARBA" id="ARBA00022741"/>
    </source>
</evidence>
<dbReference type="Pfam" id="PF00069">
    <property type="entry name" value="Pkinase"/>
    <property type="match status" value="1"/>
</dbReference>
<evidence type="ECO:0000259" key="4">
    <source>
        <dbReference type="PROSITE" id="PS50011"/>
    </source>
</evidence>
<dbReference type="InterPro" id="IPR050117">
    <property type="entry name" value="MAPK"/>
</dbReference>
<dbReference type="Gene3D" id="1.10.510.10">
    <property type="entry name" value="Transferase(Phosphotransferase) domain 1"/>
    <property type="match status" value="1"/>
</dbReference>
<keyword evidence="2 3" id="KW-0067">ATP-binding</keyword>
<dbReference type="PROSITE" id="PS00107">
    <property type="entry name" value="PROTEIN_KINASE_ATP"/>
    <property type="match status" value="1"/>
</dbReference>
<dbReference type="WBParaSite" id="HDID_0000211101-mRNA-1">
    <property type="protein sequence ID" value="HDID_0000211101-mRNA-1"/>
    <property type="gene ID" value="HDID_0000211101"/>
</dbReference>
<reference evidence="7" key="1">
    <citation type="submission" date="2016-04" db="UniProtKB">
        <authorList>
            <consortium name="WormBaseParasite"/>
        </authorList>
    </citation>
    <scope>IDENTIFICATION</scope>
</reference>
<dbReference type="InterPro" id="IPR000719">
    <property type="entry name" value="Prot_kinase_dom"/>
</dbReference>
<dbReference type="SUPFAM" id="SSF56112">
    <property type="entry name" value="Protein kinase-like (PK-like)"/>
    <property type="match status" value="1"/>
</dbReference>
<keyword evidence="1 3" id="KW-0547">Nucleotide-binding</keyword>
<dbReference type="Gene3D" id="3.30.200.20">
    <property type="entry name" value="Phosphorylase Kinase, domain 1"/>
    <property type="match status" value="1"/>
</dbReference>
<dbReference type="EMBL" id="UYSG01000475">
    <property type="protein sequence ID" value="VDL19573.1"/>
    <property type="molecule type" value="Genomic_DNA"/>
</dbReference>
<dbReference type="PANTHER" id="PTHR24055">
    <property type="entry name" value="MITOGEN-ACTIVATED PROTEIN KINASE"/>
    <property type="match status" value="1"/>
</dbReference>
<feature type="binding site" evidence="3">
    <location>
        <position position="69"/>
    </location>
    <ligand>
        <name>ATP</name>
        <dbReference type="ChEBI" id="CHEBI:30616"/>
    </ligand>
</feature>
<dbReference type="InterPro" id="IPR011009">
    <property type="entry name" value="Kinase-like_dom_sf"/>
</dbReference>
<dbReference type="GO" id="GO:0005524">
    <property type="term" value="F:ATP binding"/>
    <property type="evidence" value="ECO:0007669"/>
    <property type="project" value="UniProtKB-UniRule"/>
</dbReference>
<evidence type="ECO:0000313" key="6">
    <source>
        <dbReference type="Proteomes" id="UP000274504"/>
    </source>
</evidence>
<dbReference type="OrthoDB" id="10252354at2759"/>